<dbReference type="AlphaFoldDB" id="A0AAD5WXN0"/>
<proteinExistence type="predicted"/>
<evidence type="ECO:0000313" key="3">
    <source>
        <dbReference type="Proteomes" id="UP001212841"/>
    </source>
</evidence>
<sequence>MTAQDSTSLRAKISLPTLRRTSTDSLHSRANNLSSPSSTASPNGLERRTSTKLMGFLFNKSSSKQSTPPVPEEPEPSSDGRDNDEDGKEDSDGDWDSRSVRSVRSLRSLKSFISLDGGGAALKKAFKGRKSSKNDFKWDGVTNGAKDGVGGDVDEQYGSLKGREADGQYGFLKGKSGDEYPSLSAITLVNGSPDEANEQGRPNITRAATSPTFRPTPTPPSL</sequence>
<dbReference type="Proteomes" id="UP001212841">
    <property type="component" value="Unassembled WGS sequence"/>
</dbReference>
<evidence type="ECO:0000256" key="1">
    <source>
        <dbReference type="SAM" id="MobiDB-lite"/>
    </source>
</evidence>
<protein>
    <submittedName>
        <fullName evidence="2">Uncharacterized protein</fullName>
    </submittedName>
</protein>
<keyword evidence="3" id="KW-1185">Reference proteome</keyword>
<reference evidence="2" key="1">
    <citation type="submission" date="2020-05" db="EMBL/GenBank/DDBJ databases">
        <title>Phylogenomic resolution of chytrid fungi.</title>
        <authorList>
            <person name="Stajich J.E."/>
            <person name="Amses K."/>
            <person name="Simmons R."/>
            <person name="Seto K."/>
            <person name="Myers J."/>
            <person name="Bonds A."/>
            <person name="Quandt C.A."/>
            <person name="Barry K."/>
            <person name="Liu P."/>
            <person name="Grigoriev I."/>
            <person name="Longcore J.E."/>
            <person name="James T.Y."/>
        </authorList>
    </citation>
    <scope>NUCLEOTIDE SEQUENCE</scope>
    <source>
        <strain evidence="2">JEL0318</strain>
    </source>
</reference>
<feature type="region of interest" description="Disordered" evidence="1">
    <location>
        <begin position="190"/>
        <end position="222"/>
    </location>
</feature>
<feature type="compositionally biased region" description="Acidic residues" evidence="1">
    <location>
        <begin position="72"/>
        <end position="94"/>
    </location>
</feature>
<feature type="region of interest" description="Disordered" evidence="1">
    <location>
        <begin position="126"/>
        <end position="155"/>
    </location>
</feature>
<accession>A0AAD5WXN0</accession>
<feature type="region of interest" description="Disordered" evidence="1">
    <location>
        <begin position="1"/>
        <end position="101"/>
    </location>
</feature>
<name>A0AAD5WXN0_9FUNG</name>
<gene>
    <name evidence="2" type="ORF">HK097_003955</name>
</gene>
<organism evidence="2 3">
    <name type="scientific">Rhizophlyctis rosea</name>
    <dbReference type="NCBI Taxonomy" id="64517"/>
    <lineage>
        <taxon>Eukaryota</taxon>
        <taxon>Fungi</taxon>
        <taxon>Fungi incertae sedis</taxon>
        <taxon>Chytridiomycota</taxon>
        <taxon>Chytridiomycota incertae sedis</taxon>
        <taxon>Chytridiomycetes</taxon>
        <taxon>Rhizophlyctidales</taxon>
        <taxon>Rhizophlyctidaceae</taxon>
        <taxon>Rhizophlyctis</taxon>
    </lineage>
</organism>
<dbReference type="EMBL" id="JADGJD010001981">
    <property type="protein sequence ID" value="KAJ3036021.1"/>
    <property type="molecule type" value="Genomic_DNA"/>
</dbReference>
<feature type="compositionally biased region" description="Polar residues" evidence="1">
    <location>
        <begin position="19"/>
        <end position="42"/>
    </location>
</feature>
<evidence type="ECO:0000313" key="2">
    <source>
        <dbReference type="EMBL" id="KAJ3036021.1"/>
    </source>
</evidence>
<feature type="non-terminal residue" evidence="2">
    <location>
        <position position="1"/>
    </location>
</feature>
<comment type="caution">
    <text evidence="2">The sequence shown here is derived from an EMBL/GenBank/DDBJ whole genome shotgun (WGS) entry which is preliminary data.</text>
</comment>